<sequence>MSGTIWMMETLGLDAFIVKTGARSRFAASRAIIVFVFFFILAFFALVGAHQSIRGRGSTRDTGNCSSSPVENR</sequence>
<feature type="region of interest" description="Disordered" evidence="1">
    <location>
        <begin position="53"/>
        <end position="73"/>
    </location>
</feature>
<keyword evidence="2" id="KW-0472">Membrane</keyword>
<dbReference type="EMBL" id="BTSX01000006">
    <property type="protein sequence ID" value="GMT04258.1"/>
    <property type="molecule type" value="Genomic_DNA"/>
</dbReference>
<gene>
    <name evidence="3" type="ORF">PENTCL1PPCAC_26432</name>
</gene>
<comment type="caution">
    <text evidence="3">The sequence shown here is derived from an EMBL/GenBank/DDBJ whole genome shotgun (WGS) entry which is preliminary data.</text>
</comment>
<dbReference type="AlphaFoldDB" id="A0AAV5UD04"/>
<keyword evidence="4" id="KW-1185">Reference proteome</keyword>
<keyword evidence="2" id="KW-0812">Transmembrane</keyword>
<organism evidence="3 4">
    <name type="scientific">Pristionchus entomophagus</name>
    <dbReference type="NCBI Taxonomy" id="358040"/>
    <lineage>
        <taxon>Eukaryota</taxon>
        <taxon>Metazoa</taxon>
        <taxon>Ecdysozoa</taxon>
        <taxon>Nematoda</taxon>
        <taxon>Chromadorea</taxon>
        <taxon>Rhabditida</taxon>
        <taxon>Rhabditina</taxon>
        <taxon>Diplogasteromorpha</taxon>
        <taxon>Diplogasteroidea</taxon>
        <taxon>Neodiplogasteridae</taxon>
        <taxon>Pristionchus</taxon>
    </lineage>
</organism>
<keyword evidence="2" id="KW-1133">Transmembrane helix</keyword>
<evidence type="ECO:0000313" key="4">
    <source>
        <dbReference type="Proteomes" id="UP001432027"/>
    </source>
</evidence>
<feature type="compositionally biased region" description="Polar residues" evidence="1">
    <location>
        <begin position="60"/>
        <end position="73"/>
    </location>
</feature>
<feature type="transmembrane region" description="Helical" evidence="2">
    <location>
        <begin position="31"/>
        <end position="50"/>
    </location>
</feature>
<proteinExistence type="predicted"/>
<protein>
    <submittedName>
        <fullName evidence="3">Uncharacterized protein</fullName>
    </submittedName>
</protein>
<name>A0AAV5UD04_9BILA</name>
<dbReference type="Proteomes" id="UP001432027">
    <property type="component" value="Unassembled WGS sequence"/>
</dbReference>
<evidence type="ECO:0000256" key="2">
    <source>
        <dbReference type="SAM" id="Phobius"/>
    </source>
</evidence>
<accession>A0AAV5UD04</accession>
<evidence type="ECO:0000313" key="3">
    <source>
        <dbReference type="EMBL" id="GMT04258.1"/>
    </source>
</evidence>
<evidence type="ECO:0000256" key="1">
    <source>
        <dbReference type="SAM" id="MobiDB-lite"/>
    </source>
</evidence>
<reference evidence="3" key="1">
    <citation type="submission" date="2023-10" db="EMBL/GenBank/DDBJ databases">
        <title>Genome assembly of Pristionchus species.</title>
        <authorList>
            <person name="Yoshida K."/>
            <person name="Sommer R.J."/>
        </authorList>
    </citation>
    <scope>NUCLEOTIDE SEQUENCE</scope>
    <source>
        <strain evidence="3">RS0144</strain>
    </source>
</reference>